<name>A0ABC8BTZ1_9ACTN</name>
<dbReference type="SUPFAM" id="SSF46689">
    <property type="entry name" value="Homeodomain-like"/>
    <property type="match status" value="1"/>
</dbReference>
<reference evidence="6 7" key="1">
    <citation type="submission" date="2017-04" db="EMBL/GenBank/DDBJ databases">
        <title>The complete genome sequence of Streptomyces albolongus YIM 101047, the producer of novel bafilomycins and novel odoriferous sesquiterpenoids.</title>
        <authorList>
            <person name="Yin M."/>
            <person name="Jiang Y."/>
        </authorList>
    </citation>
    <scope>NUCLEOTIDE SEQUENCE [LARGE SCALE GENOMIC DNA]</scope>
    <source>
        <strain evidence="6 7">YIM 101047</strain>
    </source>
</reference>
<organism evidence="6 7">
    <name type="scientific">Kitasatospora albolonga</name>
    <dbReference type="NCBI Taxonomy" id="68173"/>
    <lineage>
        <taxon>Bacteria</taxon>
        <taxon>Bacillati</taxon>
        <taxon>Actinomycetota</taxon>
        <taxon>Actinomycetes</taxon>
        <taxon>Kitasatosporales</taxon>
        <taxon>Streptomycetaceae</taxon>
        <taxon>Kitasatospora</taxon>
    </lineage>
</organism>
<dbReference type="GO" id="GO:0003677">
    <property type="term" value="F:DNA binding"/>
    <property type="evidence" value="ECO:0007669"/>
    <property type="project" value="UniProtKB-UniRule"/>
</dbReference>
<evidence type="ECO:0000256" key="2">
    <source>
        <dbReference type="ARBA" id="ARBA00023125"/>
    </source>
</evidence>
<keyword evidence="2 4" id="KW-0238">DNA-binding</keyword>
<dbReference type="AlphaFoldDB" id="A0ABC8BTZ1"/>
<dbReference type="InterPro" id="IPR047923">
    <property type="entry name" value="ArpA-like"/>
</dbReference>
<dbReference type="Proteomes" id="UP000192251">
    <property type="component" value="Chromosome"/>
</dbReference>
<dbReference type="Gene3D" id="1.10.357.10">
    <property type="entry name" value="Tetracycline Repressor, domain 2"/>
    <property type="match status" value="1"/>
</dbReference>
<evidence type="ECO:0000259" key="5">
    <source>
        <dbReference type="PROSITE" id="PS50977"/>
    </source>
</evidence>
<accession>A0ABC8BTZ1</accession>
<feature type="DNA-binding region" description="H-T-H motif" evidence="4">
    <location>
        <begin position="29"/>
        <end position="48"/>
    </location>
</feature>
<dbReference type="InterPro" id="IPR054126">
    <property type="entry name" value="CprB_TetR_C"/>
</dbReference>
<feature type="domain" description="HTH tetR-type" evidence="5">
    <location>
        <begin position="6"/>
        <end position="66"/>
    </location>
</feature>
<dbReference type="NCBIfam" id="NF041196">
    <property type="entry name" value="ScbR_bind_reg"/>
    <property type="match status" value="1"/>
</dbReference>
<evidence type="ECO:0000313" key="7">
    <source>
        <dbReference type="Proteomes" id="UP000192251"/>
    </source>
</evidence>
<evidence type="ECO:0000256" key="4">
    <source>
        <dbReference type="PROSITE-ProRule" id="PRU00335"/>
    </source>
</evidence>
<dbReference type="KEGG" id="kab:B7C62_13700"/>
<dbReference type="InterPro" id="IPR001647">
    <property type="entry name" value="HTH_TetR"/>
</dbReference>
<dbReference type="PANTHER" id="PTHR30055:SF234">
    <property type="entry name" value="HTH-TYPE TRANSCRIPTIONAL REGULATOR BETI"/>
    <property type="match status" value="1"/>
</dbReference>
<dbReference type="RefSeq" id="WP_084747002.1">
    <property type="nucleotide sequence ID" value="NZ_CP020563.1"/>
</dbReference>
<dbReference type="PANTHER" id="PTHR30055">
    <property type="entry name" value="HTH-TYPE TRANSCRIPTIONAL REGULATOR RUTR"/>
    <property type="match status" value="1"/>
</dbReference>
<dbReference type="GO" id="GO:0006355">
    <property type="term" value="P:regulation of DNA-templated transcription"/>
    <property type="evidence" value="ECO:0007669"/>
    <property type="project" value="UniProtKB-ARBA"/>
</dbReference>
<keyword evidence="7" id="KW-1185">Reference proteome</keyword>
<dbReference type="InterPro" id="IPR009057">
    <property type="entry name" value="Homeodomain-like_sf"/>
</dbReference>
<dbReference type="InterPro" id="IPR050109">
    <property type="entry name" value="HTH-type_TetR-like_transc_reg"/>
</dbReference>
<keyword evidence="3" id="KW-0804">Transcription</keyword>
<dbReference type="Pfam" id="PF21935">
    <property type="entry name" value="TetR_C_45"/>
    <property type="match status" value="1"/>
</dbReference>
<evidence type="ECO:0000256" key="3">
    <source>
        <dbReference type="ARBA" id="ARBA00023163"/>
    </source>
</evidence>
<dbReference type="SUPFAM" id="SSF48498">
    <property type="entry name" value="Tetracyclin repressor-like, C-terminal domain"/>
    <property type="match status" value="1"/>
</dbReference>
<gene>
    <name evidence="6" type="ORF">B7C62_13700</name>
</gene>
<dbReference type="PROSITE" id="PS50977">
    <property type="entry name" value="HTH_TETR_2"/>
    <property type="match status" value="1"/>
</dbReference>
<dbReference type="EMBL" id="CP020563">
    <property type="protein sequence ID" value="ARF73205.1"/>
    <property type="molecule type" value="Genomic_DNA"/>
</dbReference>
<dbReference type="Pfam" id="PF00440">
    <property type="entry name" value="TetR_N"/>
    <property type="match status" value="1"/>
</dbReference>
<dbReference type="InterPro" id="IPR036271">
    <property type="entry name" value="Tet_transcr_reg_TetR-rel_C_sf"/>
</dbReference>
<sequence>MQDRAEQTVRRIVEAAGVVIDRDGYAGAATPEIQRIAGVSRGGFAHHFPTKADLGDAILARQHAYFRRVAERAESGPPPELWLQALVDISFDYAYSIIRDPVMRAAVRLSTEPGPYQSAESYAAPLSAVTSVLESARRAGEVQPHVDPASAALTLVGCFSGVQIVSLALADREGLDRQVSAMWSVCMPGVARPEVFTRLRLEPPGPGYRADPPGPG</sequence>
<evidence type="ECO:0000256" key="1">
    <source>
        <dbReference type="ARBA" id="ARBA00023015"/>
    </source>
</evidence>
<protein>
    <submittedName>
        <fullName evidence="6">Gamma-butyrolactone-binding protein</fullName>
    </submittedName>
</protein>
<evidence type="ECO:0000313" key="6">
    <source>
        <dbReference type="EMBL" id="ARF73205.1"/>
    </source>
</evidence>
<proteinExistence type="predicted"/>
<keyword evidence="1" id="KW-0805">Transcription regulation</keyword>